<name>A0A8T1KZL2_9STRA</name>
<dbReference type="AlphaFoldDB" id="A0A8T1KZL2"/>
<evidence type="ECO:0000313" key="1">
    <source>
        <dbReference type="EMBL" id="KAG2939728.1"/>
    </source>
</evidence>
<dbReference type="Proteomes" id="UP000736787">
    <property type="component" value="Unassembled WGS sequence"/>
</dbReference>
<evidence type="ECO:0000313" key="2">
    <source>
        <dbReference type="Proteomes" id="UP000736787"/>
    </source>
</evidence>
<gene>
    <name evidence="1" type="ORF">PC117_g10801</name>
</gene>
<dbReference type="EMBL" id="RCMK01000268">
    <property type="protein sequence ID" value="KAG2939728.1"/>
    <property type="molecule type" value="Genomic_DNA"/>
</dbReference>
<sequence>MAKGSLMFPDEVTDVQTLREDGLTATANCGETARSRGTVYKVIKVKPSVPQATSATPANSASSAA</sequence>
<protein>
    <submittedName>
        <fullName evidence="1">Uncharacterized protein</fullName>
    </submittedName>
</protein>
<comment type="caution">
    <text evidence="1">The sequence shown here is derived from an EMBL/GenBank/DDBJ whole genome shotgun (WGS) entry which is preliminary data.</text>
</comment>
<proteinExistence type="predicted"/>
<accession>A0A8T1KZL2</accession>
<reference evidence="1" key="1">
    <citation type="submission" date="2018-10" db="EMBL/GenBank/DDBJ databases">
        <title>Effector identification in a new, highly contiguous assembly of the strawberry crown rot pathogen Phytophthora cactorum.</title>
        <authorList>
            <person name="Armitage A.D."/>
            <person name="Nellist C.F."/>
            <person name="Bates H."/>
            <person name="Vickerstaff R.J."/>
            <person name="Harrison R.J."/>
        </authorList>
    </citation>
    <scope>NUCLEOTIDE SEQUENCE</scope>
    <source>
        <strain evidence="1">4040</strain>
    </source>
</reference>
<organism evidence="1 2">
    <name type="scientific">Phytophthora cactorum</name>
    <dbReference type="NCBI Taxonomy" id="29920"/>
    <lineage>
        <taxon>Eukaryota</taxon>
        <taxon>Sar</taxon>
        <taxon>Stramenopiles</taxon>
        <taxon>Oomycota</taxon>
        <taxon>Peronosporomycetes</taxon>
        <taxon>Peronosporales</taxon>
        <taxon>Peronosporaceae</taxon>
        <taxon>Phytophthora</taxon>
    </lineage>
</organism>